<gene>
    <name evidence="6" type="ORF">B0J13DRAFT_628290</name>
</gene>
<keyword evidence="2" id="KW-0186">Copper</keyword>
<protein>
    <recommendedName>
        <fullName evidence="5">Tyrosinase copper-binding domain-containing protein</fullName>
    </recommendedName>
</protein>
<keyword evidence="4" id="KW-0732">Signal</keyword>
<name>A0A9P9DTI8_9HYPO</name>
<dbReference type="GO" id="GO:0016491">
    <property type="term" value="F:oxidoreductase activity"/>
    <property type="evidence" value="ECO:0007669"/>
    <property type="project" value="InterPro"/>
</dbReference>
<proteinExistence type="predicted"/>
<dbReference type="InterPro" id="IPR002227">
    <property type="entry name" value="Tyrosinase_Cu-bd"/>
</dbReference>
<reference evidence="6" key="1">
    <citation type="journal article" date="2021" name="Nat. Commun.">
        <title>Genetic determinants of endophytism in the Arabidopsis root mycobiome.</title>
        <authorList>
            <person name="Mesny F."/>
            <person name="Miyauchi S."/>
            <person name="Thiergart T."/>
            <person name="Pickel B."/>
            <person name="Atanasova L."/>
            <person name="Karlsson M."/>
            <person name="Huettel B."/>
            <person name="Barry K.W."/>
            <person name="Haridas S."/>
            <person name="Chen C."/>
            <person name="Bauer D."/>
            <person name="Andreopoulos W."/>
            <person name="Pangilinan J."/>
            <person name="LaButti K."/>
            <person name="Riley R."/>
            <person name="Lipzen A."/>
            <person name="Clum A."/>
            <person name="Drula E."/>
            <person name="Henrissat B."/>
            <person name="Kohler A."/>
            <person name="Grigoriev I.V."/>
            <person name="Martin F.M."/>
            <person name="Hacquard S."/>
        </authorList>
    </citation>
    <scope>NUCLEOTIDE SEQUENCE</scope>
    <source>
        <strain evidence="6">MPI-CAGE-AT-0021</strain>
    </source>
</reference>
<dbReference type="Proteomes" id="UP000717696">
    <property type="component" value="Unassembled WGS sequence"/>
</dbReference>
<dbReference type="PRINTS" id="PR00092">
    <property type="entry name" value="TYROSINASE"/>
</dbReference>
<keyword evidence="1" id="KW-0479">Metal-binding</keyword>
<dbReference type="EMBL" id="JAGMUU010000024">
    <property type="protein sequence ID" value="KAH7125003.1"/>
    <property type="molecule type" value="Genomic_DNA"/>
</dbReference>
<feature type="domain" description="Tyrosinase copper-binding" evidence="5">
    <location>
        <begin position="281"/>
        <end position="292"/>
    </location>
</feature>
<keyword evidence="7" id="KW-1185">Reference proteome</keyword>
<dbReference type="GO" id="GO:0046872">
    <property type="term" value="F:metal ion binding"/>
    <property type="evidence" value="ECO:0007669"/>
    <property type="project" value="UniProtKB-KW"/>
</dbReference>
<dbReference type="InterPro" id="IPR008922">
    <property type="entry name" value="Di-copper_centre_dom_sf"/>
</dbReference>
<evidence type="ECO:0000256" key="2">
    <source>
        <dbReference type="ARBA" id="ARBA00023008"/>
    </source>
</evidence>
<dbReference type="Gene3D" id="1.10.1280.10">
    <property type="entry name" value="Di-copper center containing domain from catechol oxidase"/>
    <property type="match status" value="1"/>
</dbReference>
<dbReference type="OrthoDB" id="6132182at2759"/>
<dbReference type="InterPro" id="IPR050316">
    <property type="entry name" value="Tyrosinase/Hemocyanin"/>
</dbReference>
<accession>A0A9P9DTI8</accession>
<organism evidence="6 7">
    <name type="scientific">Dactylonectria estremocensis</name>
    <dbReference type="NCBI Taxonomy" id="1079267"/>
    <lineage>
        <taxon>Eukaryota</taxon>
        <taxon>Fungi</taxon>
        <taxon>Dikarya</taxon>
        <taxon>Ascomycota</taxon>
        <taxon>Pezizomycotina</taxon>
        <taxon>Sordariomycetes</taxon>
        <taxon>Hypocreomycetidae</taxon>
        <taxon>Hypocreales</taxon>
        <taxon>Nectriaceae</taxon>
        <taxon>Dactylonectria</taxon>
    </lineage>
</organism>
<evidence type="ECO:0000256" key="1">
    <source>
        <dbReference type="ARBA" id="ARBA00022723"/>
    </source>
</evidence>
<evidence type="ECO:0000313" key="7">
    <source>
        <dbReference type="Proteomes" id="UP000717696"/>
    </source>
</evidence>
<evidence type="ECO:0000256" key="4">
    <source>
        <dbReference type="SAM" id="SignalP"/>
    </source>
</evidence>
<evidence type="ECO:0000256" key="3">
    <source>
        <dbReference type="SAM" id="MobiDB-lite"/>
    </source>
</evidence>
<dbReference type="PANTHER" id="PTHR11474:SF126">
    <property type="entry name" value="TYROSINASE-LIKE PROTEIN TYR-1-RELATED"/>
    <property type="match status" value="1"/>
</dbReference>
<feature type="region of interest" description="Disordered" evidence="3">
    <location>
        <begin position="84"/>
        <end position="105"/>
    </location>
</feature>
<evidence type="ECO:0000259" key="5">
    <source>
        <dbReference type="PROSITE" id="PS00498"/>
    </source>
</evidence>
<feature type="signal peptide" evidence="4">
    <location>
        <begin position="1"/>
        <end position="18"/>
    </location>
</feature>
<dbReference type="SUPFAM" id="SSF48056">
    <property type="entry name" value="Di-copper centre-containing domain"/>
    <property type="match status" value="1"/>
</dbReference>
<dbReference type="Pfam" id="PF00264">
    <property type="entry name" value="Tyrosinase"/>
    <property type="match status" value="1"/>
</dbReference>
<dbReference type="PANTHER" id="PTHR11474">
    <property type="entry name" value="TYROSINASE FAMILY MEMBER"/>
    <property type="match status" value="1"/>
</dbReference>
<feature type="compositionally biased region" description="Polar residues" evidence="3">
    <location>
        <begin position="91"/>
        <end position="105"/>
    </location>
</feature>
<dbReference type="AlphaFoldDB" id="A0A9P9DTI8"/>
<evidence type="ECO:0000313" key="6">
    <source>
        <dbReference type="EMBL" id="KAH7125003.1"/>
    </source>
</evidence>
<dbReference type="PROSITE" id="PS00498">
    <property type="entry name" value="TYROSINASE_2"/>
    <property type="match status" value="1"/>
</dbReference>
<feature type="chain" id="PRO_5040357503" description="Tyrosinase copper-binding domain-containing protein" evidence="4">
    <location>
        <begin position="19"/>
        <end position="376"/>
    </location>
</feature>
<sequence>MPLSISKLVLLLAVSASALPLDEQVPGKCSQPRIRKECPCEQDAYIDAIQCLKNAPSKGTNIFTTLQNRYDDFVALHINATRGGQDAPSLSDPNQNSSPGNMTQPPVTVYGVHGVGVFLPWHRYAIWTFESVLRSECNYAGAQPYWDWTIDNPASNGSLFTSPILQAFGGDGSEMTNCVKDGPFTGASFLDIGPVESLAKNPRCLTRMISEDLFNTSSKWDDIYPPTMSRKNYVQLQAFIDGLDFISEEDRTSTGAFINPHGLGHSVIGGDFMDVYSSPNDPIFWIHHTHLDYMWALWQKADKARLADIGGARTLEGFGPSGDDVESTTLDTPVWMGFMNDDVPVRAVMDTVNGNGEGVLCYQYEDSPSLAGKGAI</sequence>
<comment type="caution">
    <text evidence="6">The sequence shown here is derived from an EMBL/GenBank/DDBJ whole genome shotgun (WGS) entry which is preliminary data.</text>
</comment>